<evidence type="ECO:0000259" key="3">
    <source>
        <dbReference type="Pfam" id="PF00077"/>
    </source>
</evidence>
<sequence>MISNYYKEWQTTHGPKLTSLHPPIENKIFLTTMNGNPVTAHAISETFTENTTHEKILSQNNFSNMHLHTLGKQLTRVENNTNTMLEKIQQSIKPSTPVKQETVLIPPPVYTPFNLQSKKETNLVNALVAKLEELKQQEKIIESSSSVAVINKEETEEEDNISEIELAQLNNQFQSLDNENQEINQSLNKIEFDKRPLKNKVPYGRYYYPRPTPMDVLFEENFINTEKSSFSADQIYEWNIDGCVEQQIFAVLHKILMYSTICKANGNTDANIASFIIAGFTGQLKGWWDNILTPFQREEILHAKKLIHSNSPDNSVIKSEYQEDSVYTLIQTILKHFVGNAFHTMDCSRELLINLRCPTLTHFRWYKDVFLSKIMHRQDGNSTFWKEKYISGLPALFAERIRNRLRTKHSGLEIPLDHYTYGELTNEMIAEGLNLCNDLNLKAQLKKQGINHRKEIGEFCEQFSYPLIKDRKVHKKSQKKPYSFRKRRKKKHYQDYLPKKNFKKKIPKKQFIKSVTCHKCGKKGHYANKCMLKKKISTLSLDDSVKQEIYNIIESEIIDSDISDYDSNEICDIHDSDIEDSTSESEEEVCACKTSNDPYIANLNMNGLSINVLSSSDQFILDMIEKINDPIQKRQMIEQYLNQVKETPREKPQKQPQIYTPYTLQDVIARFNNQSEKPITLKDLKEELNSQKKEINELKQRVKQLKNNCSTPGNITPREVGQTSNQFLCNIHQITYQKWYINITIVINNTFILSTIALVDSGADINCIREGLIPTRYYEKTKQDLSTADGSKLWIKYKLTNVAICNQETCLNSTFIMVPYLSQGIILGTPFLNSIQPMTIDQSGIHTKINGIDISYNFITTPITKNVNELPINNINILKENLEYKQNHSNSLKQEINLLTIEEKIKENVIQEKIKQLEITIQQEVCNTLPNAFWERKKHMISLPYDEGFTEDKIPTKARPSQMDKEMLEFCKKEIDTLLEKGLITPSKSPWSCAAFYVNKKSEIERGTPRLVINYKPLNKALKWIRYPIPN</sequence>
<dbReference type="Pfam" id="PF22909">
    <property type="entry name" value="Caulimovir_coat_dom"/>
    <property type="match status" value="1"/>
</dbReference>
<dbReference type="GO" id="GO:0008270">
    <property type="term" value="F:zinc ion binding"/>
    <property type="evidence" value="ECO:0007669"/>
    <property type="project" value="InterPro"/>
</dbReference>
<keyword evidence="2" id="KW-0175">Coiled coil</keyword>
<dbReference type="InterPro" id="IPR018061">
    <property type="entry name" value="Retropepsins"/>
</dbReference>
<feature type="domain" description="DUF7746" evidence="4">
    <location>
        <begin position="230"/>
        <end position="306"/>
    </location>
</feature>
<organism evidence="5 7">
    <name type="scientific">Daucus carota subsp. sativus</name>
    <name type="common">Carrot</name>
    <dbReference type="NCBI Taxonomy" id="79200"/>
    <lineage>
        <taxon>Eukaryota</taxon>
        <taxon>Viridiplantae</taxon>
        <taxon>Streptophyta</taxon>
        <taxon>Embryophyta</taxon>
        <taxon>Tracheophyta</taxon>
        <taxon>Spermatophyta</taxon>
        <taxon>Magnoliopsida</taxon>
        <taxon>eudicotyledons</taxon>
        <taxon>Gunneridae</taxon>
        <taxon>Pentapetalae</taxon>
        <taxon>asterids</taxon>
        <taxon>campanulids</taxon>
        <taxon>Apiales</taxon>
        <taxon>Apiaceae</taxon>
        <taxon>Apioideae</taxon>
        <taxon>Scandiceae</taxon>
        <taxon>Daucinae</taxon>
        <taxon>Daucus</taxon>
        <taxon>Daucus sect. Daucus</taxon>
    </lineage>
</organism>
<name>A0AAF0XXW8_DAUCS</name>
<dbReference type="Proteomes" id="UP000077755">
    <property type="component" value="Chromosome 9"/>
</dbReference>
<dbReference type="InterPro" id="IPR056648">
    <property type="entry name" value="DUF7746"/>
</dbReference>
<dbReference type="PANTHER" id="PTHR33054">
    <property type="entry name" value="CCHC-TYPE DOMAIN-CONTAINING PROTEIN"/>
    <property type="match status" value="1"/>
</dbReference>
<dbReference type="Gene3D" id="3.10.10.10">
    <property type="entry name" value="HIV Type 1 Reverse Transcriptase, subunit A, domain 1"/>
    <property type="match status" value="1"/>
</dbReference>
<evidence type="ECO:0000313" key="5">
    <source>
        <dbReference type="EMBL" id="WOH14919.1"/>
    </source>
</evidence>
<keyword evidence="7" id="KW-1185">Reference proteome</keyword>
<dbReference type="InterPro" id="IPR036875">
    <property type="entry name" value="Znf_CCHC_sf"/>
</dbReference>
<dbReference type="SUPFAM" id="SSF50630">
    <property type="entry name" value="Acid proteases"/>
    <property type="match status" value="1"/>
</dbReference>
<evidence type="ECO:0000259" key="4">
    <source>
        <dbReference type="Pfam" id="PF24925"/>
    </source>
</evidence>
<dbReference type="EMBL" id="CP093351">
    <property type="protein sequence ID" value="WOH14919.1"/>
    <property type="molecule type" value="Genomic_DNA"/>
</dbReference>
<feature type="domain" description="Retropepsins" evidence="3">
    <location>
        <begin position="744"/>
        <end position="836"/>
    </location>
</feature>
<proteinExistence type="predicted"/>
<evidence type="ECO:0008006" key="8">
    <source>
        <dbReference type="Google" id="ProtNLM"/>
    </source>
</evidence>
<feature type="coiled-coil region" evidence="2">
    <location>
        <begin position="681"/>
        <end position="708"/>
    </location>
</feature>
<dbReference type="Pfam" id="PF24925">
    <property type="entry name" value="DUF7746"/>
    <property type="match status" value="1"/>
</dbReference>
<reference evidence="5" key="1">
    <citation type="journal article" date="2016" name="Nat. Genet.">
        <title>A high-quality carrot genome assembly provides new insights into carotenoid accumulation and asterid genome evolution.</title>
        <authorList>
            <person name="Iorizzo M."/>
            <person name="Ellison S."/>
            <person name="Senalik D."/>
            <person name="Zeng P."/>
            <person name="Satapoomin P."/>
            <person name="Huang J."/>
            <person name="Bowman M."/>
            <person name="Iovene M."/>
            <person name="Sanseverino W."/>
            <person name="Cavagnaro P."/>
            <person name="Yildiz M."/>
            <person name="Macko-Podgorni A."/>
            <person name="Moranska E."/>
            <person name="Grzebelus E."/>
            <person name="Grzebelus D."/>
            <person name="Ashrafi H."/>
            <person name="Zheng Z."/>
            <person name="Cheng S."/>
            <person name="Spooner D."/>
            <person name="Van Deynze A."/>
            <person name="Simon P."/>
        </authorList>
    </citation>
    <scope>NUCLEOTIDE SEQUENCE</scope>
    <source>
        <tissue evidence="5">Leaf</tissue>
    </source>
</reference>
<dbReference type="Gene3D" id="2.40.70.10">
    <property type="entry name" value="Acid Proteases"/>
    <property type="match status" value="1"/>
</dbReference>
<evidence type="ECO:0000256" key="2">
    <source>
        <dbReference type="SAM" id="Coils"/>
    </source>
</evidence>
<protein>
    <recommendedName>
        <fullName evidence="8">CCHC-type domain-containing protein</fullName>
    </recommendedName>
</protein>
<dbReference type="Pfam" id="PF00077">
    <property type="entry name" value="RVP"/>
    <property type="match status" value="1"/>
</dbReference>
<dbReference type="SUPFAM" id="SSF56672">
    <property type="entry name" value="DNA/RNA polymerases"/>
    <property type="match status" value="1"/>
</dbReference>
<gene>
    <name evidence="5" type="ORF">DCAR_0934448</name>
    <name evidence="6" type="ORF">DCAR_0934449</name>
</gene>
<dbReference type="InterPro" id="IPR043502">
    <property type="entry name" value="DNA/RNA_pol_sf"/>
</dbReference>
<evidence type="ECO:0000256" key="1">
    <source>
        <dbReference type="ARBA" id="ARBA00022801"/>
    </source>
</evidence>
<dbReference type="GO" id="GO:0003676">
    <property type="term" value="F:nucleic acid binding"/>
    <property type="evidence" value="ECO:0007669"/>
    <property type="project" value="InterPro"/>
</dbReference>
<accession>A0AAF0XXW8</accession>
<evidence type="ECO:0000313" key="6">
    <source>
        <dbReference type="EMBL" id="WOH14920.1"/>
    </source>
</evidence>
<dbReference type="CDD" id="cd00303">
    <property type="entry name" value="retropepsin_like"/>
    <property type="match status" value="1"/>
</dbReference>
<dbReference type="AlphaFoldDB" id="A0AAF0XXW8"/>
<dbReference type="InterPro" id="IPR021109">
    <property type="entry name" value="Peptidase_aspartic_dom_sf"/>
</dbReference>
<dbReference type="GO" id="GO:0016787">
    <property type="term" value="F:hydrolase activity"/>
    <property type="evidence" value="ECO:0007669"/>
    <property type="project" value="UniProtKB-KW"/>
</dbReference>
<dbReference type="SUPFAM" id="SSF57756">
    <property type="entry name" value="Retrovirus zinc finger-like domains"/>
    <property type="match status" value="1"/>
</dbReference>
<feature type="coiled-coil region" evidence="2">
    <location>
        <begin position="117"/>
        <end position="186"/>
    </location>
</feature>
<evidence type="ECO:0000313" key="7">
    <source>
        <dbReference type="Proteomes" id="UP000077755"/>
    </source>
</evidence>
<dbReference type="EMBL" id="CP093351">
    <property type="protein sequence ID" value="WOH14920.1"/>
    <property type="molecule type" value="Genomic_DNA"/>
</dbReference>
<keyword evidence="1" id="KW-0378">Hydrolase</keyword>
<dbReference type="PANTHER" id="PTHR33054:SF9">
    <property type="entry name" value="CCHC-TYPE DOMAIN-CONTAINING PROTEIN"/>
    <property type="match status" value="1"/>
</dbReference>
<reference evidence="5" key="2">
    <citation type="submission" date="2022-03" db="EMBL/GenBank/DDBJ databases">
        <title>Draft title - Genomic analysis of global carrot germplasm unveils the trajectory of domestication and the origin of high carotenoid orange carrot.</title>
        <authorList>
            <person name="Iorizzo M."/>
            <person name="Ellison S."/>
            <person name="Senalik D."/>
            <person name="Macko-Podgorni A."/>
            <person name="Grzebelus D."/>
            <person name="Bostan H."/>
            <person name="Rolling W."/>
            <person name="Curaba J."/>
            <person name="Simon P."/>
        </authorList>
    </citation>
    <scope>NUCLEOTIDE SEQUENCE</scope>
    <source>
        <tissue evidence="5">Leaf</tissue>
    </source>
</reference>